<feature type="chain" id="PRO_5042986080" evidence="1">
    <location>
        <begin position="22"/>
        <end position="69"/>
    </location>
</feature>
<evidence type="ECO:0000313" key="3">
    <source>
        <dbReference type="Proteomes" id="UP001328107"/>
    </source>
</evidence>
<sequence length="69" mass="7706">LGGDLLVGILLVDLACNSLSALHHDPIMENVLEVLRSECDSVNRSDRDDEERNPRIVQLHVIDAEEEVD</sequence>
<dbReference type="AlphaFoldDB" id="A0AAN5CQB9"/>
<feature type="signal peptide" evidence="1">
    <location>
        <begin position="1"/>
        <end position="21"/>
    </location>
</feature>
<dbReference type="Proteomes" id="UP001328107">
    <property type="component" value="Unassembled WGS sequence"/>
</dbReference>
<keyword evidence="3" id="KW-1185">Reference proteome</keyword>
<feature type="non-terminal residue" evidence="2">
    <location>
        <position position="69"/>
    </location>
</feature>
<accession>A0AAN5CQB9</accession>
<evidence type="ECO:0000313" key="2">
    <source>
        <dbReference type="EMBL" id="GMR48487.1"/>
    </source>
</evidence>
<comment type="caution">
    <text evidence="2">The sequence shown here is derived from an EMBL/GenBank/DDBJ whole genome shotgun (WGS) entry which is preliminary data.</text>
</comment>
<evidence type="ECO:0000256" key="1">
    <source>
        <dbReference type="SAM" id="SignalP"/>
    </source>
</evidence>
<gene>
    <name evidence="2" type="ORF">PMAYCL1PPCAC_18682</name>
</gene>
<organism evidence="2 3">
    <name type="scientific">Pristionchus mayeri</name>
    <dbReference type="NCBI Taxonomy" id="1317129"/>
    <lineage>
        <taxon>Eukaryota</taxon>
        <taxon>Metazoa</taxon>
        <taxon>Ecdysozoa</taxon>
        <taxon>Nematoda</taxon>
        <taxon>Chromadorea</taxon>
        <taxon>Rhabditida</taxon>
        <taxon>Rhabditina</taxon>
        <taxon>Diplogasteromorpha</taxon>
        <taxon>Diplogasteroidea</taxon>
        <taxon>Neodiplogasteridae</taxon>
        <taxon>Pristionchus</taxon>
    </lineage>
</organism>
<proteinExistence type="predicted"/>
<reference evidence="3" key="1">
    <citation type="submission" date="2022-10" db="EMBL/GenBank/DDBJ databases">
        <title>Genome assembly of Pristionchus species.</title>
        <authorList>
            <person name="Yoshida K."/>
            <person name="Sommer R.J."/>
        </authorList>
    </citation>
    <scope>NUCLEOTIDE SEQUENCE [LARGE SCALE GENOMIC DNA]</scope>
    <source>
        <strain evidence="3">RS5460</strain>
    </source>
</reference>
<name>A0AAN5CQB9_9BILA</name>
<feature type="non-terminal residue" evidence="2">
    <location>
        <position position="1"/>
    </location>
</feature>
<dbReference type="EMBL" id="BTRK01000004">
    <property type="protein sequence ID" value="GMR48487.1"/>
    <property type="molecule type" value="Genomic_DNA"/>
</dbReference>
<protein>
    <submittedName>
        <fullName evidence="2">Uncharacterized protein</fullName>
    </submittedName>
</protein>
<keyword evidence="1" id="KW-0732">Signal</keyword>